<feature type="domain" description="EcxA zinc-binding" evidence="1">
    <location>
        <begin position="446"/>
        <end position="756"/>
    </location>
</feature>
<keyword evidence="5" id="KW-1185">Reference proteome</keyword>
<organism evidence="4 5">
    <name type="scientific">Mucilaginibacter paludis DSM 18603</name>
    <dbReference type="NCBI Taxonomy" id="714943"/>
    <lineage>
        <taxon>Bacteria</taxon>
        <taxon>Pseudomonadati</taxon>
        <taxon>Bacteroidota</taxon>
        <taxon>Sphingobacteriia</taxon>
        <taxon>Sphingobacteriales</taxon>
        <taxon>Sphingobacteriaceae</taxon>
        <taxon>Mucilaginibacter</taxon>
    </lineage>
</organism>
<dbReference type="AlphaFoldDB" id="H1Y3G4"/>
<evidence type="ECO:0000259" key="1">
    <source>
        <dbReference type="Pfam" id="PF16313"/>
    </source>
</evidence>
<evidence type="ECO:0000259" key="3">
    <source>
        <dbReference type="Pfam" id="PF17162"/>
    </source>
</evidence>
<dbReference type="InterPro" id="IPR034032">
    <property type="entry name" value="Zn_MMP-like_bac"/>
</dbReference>
<dbReference type="eggNOG" id="COG5549">
    <property type="taxonomic scope" value="Bacteria"/>
</dbReference>
<evidence type="ECO:0008006" key="6">
    <source>
        <dbReference type="Google" id="ProtNLM"/>
    </source>
</evidence>
<dbReference type="InterPro" id="IPR032534">
    <property type="entry name" value="EcxA_zinc-bd"/>
</dbReference>
<dbReference type="EMBL" id="CM001403">
    <property type="protein sequence ID" value="EHQ29732.1"/>
    <property type="molecule type" value="Genomic_DNA"/>
</dbReference>
<dbReference type="STRING" id="714943.Mucpa_5663"/>
<name>H1Y3G4_9SPHI</name>
<dbReference type="CDD" id="cd04276">
    <property type="entry name" value="ZnMc_MMP_like_2"/>
    <property type="match status" value="1"/>
</dbReference>
<dbReference type="Pfam" id="PF17162">
    <property type="entry name" value="DUF5118"/>
    <property type="match status" value="1"/>
</dbReference>
<evidence type="ECO:0000313" key="5">
    <source>
        <dbReference type="Proteomes" id="UP000002774"/>
    </source>
</evidence>
<dbReference type="RefSeq" id="WP_008511074.1">
    <property type="nucleotide sequence ID" value="NZ_CM001403.1"/>
</dbReference>
<accession>H1Y3G4</accession>
<dbReference type="PROSITE" id="PS51257">
    <property type="entry name" value="PROKAR_LIPOPROTEIN"/>
    <property type="match status" value="1"/>
</dbReference>
<dbReference type="InterPro" id="IPR033428">
    <property type="entry name" value="DUF5118"/>
</dbReference>
<feature type="domain" description="DUF5118" evidence="3">
    <location>
        <begin position="68"/>
        <end position="116"/>
    </location>
</feature>
<protein>
    <recommendedName>
        <fullName evidence="6">Peptidase M10A and M12B matrixin and adamalysin</fullName>
    </recommendedName>
</protein>
<dbReference type="HOGENOM" id="CLU_008630_1_0_10"/>
<sequence>MGSLDKLQFKIYKNFFLIVLFVFVLSWSSCSIFHHGDKKTTGLSIVATAINDSTKRGLLGQAKTGSVKPYKEVITSKAKSDSGLILVHIIDNHYYFEISKAVLNKDILVTTRIAKGATGIRPSNQYEGYAGDLIGSRVIRFEFGGNDKVFIREISYSERASDTTLNGMYKSLANSNLQPIVAAFDIKAYAKDSASVVIDVNEILNSDNPLFFFSAADKTKFSLGGYQADKSYLEAIQSMPINVEIQTVKTFKVEQSNATFEINTSLVLLPLEPMKPRTADPRVGYFSESFTDFDKINDQQRTEMITRFRLEPKEQDKQRYLNGELVEPKKPIIYYIDPATPKKWVPYLIKGINDWQVAFEKAGFKNAIYALEAPKNDPDFNLYDARHNAVVYKPSAMANAMGPHIHDPRTGEILETHISWFHNVMSLLHDWYMVQAGPNDPQARTMHFSDELMGQLIRFVSSHEVGHTLGLLHNMGASSTVPVEKLRDEKYLTENGFCPSIMDYARFNYVAQPQDKISQNNLFPRIGMYDKWAIEWGYRWLPDLTSKEQEAKFMDNWIVSKLKTDNRFWFGAETGLLVTDPRRQTEDLGDDAMKAGEYGIKNLKVVMNNLLKWTMEPHSDYSNLQKMNDQVIGQYQRYLFHVLNNIGLTKTTVISSEQAGTVVTFIPKLKQKRAVQFLQEQLFDTPTWLMNKQIFSLVGGTGPKLSGFLQEQVINNLVSPTNFEQMLTFQLAKPQEAYYFDDLLDDLEAGIFKEFTGKVAIDVYRRTLQKAYVDRLITQANFVPTDISKKDEFLNLRRTDFYPIIQSHINTMIIRIDKALPKYTDQNSKAHLLSLKSRLIRVFKPDAPFIISTNSKKLQSGLQGVILSN</sequence>
<dbReference type="InterPro" id="IPR033413">
    <property type="entry name" value="DUF5117"/>
</dbReference>
<dbReference type="SUPFAM" id="SSF55486">
    <property type="entry name" value="Metalloproteases ('zincins'), catalytic domain"/>
    <property type="match status" value="1"/>
</dbReference>
<proteinExistence type="predicted"/>
<gene>
    <name evidence="4" type="ORF">Mucpa_5663</name>
</gene>
<dbReference type="PANTHER" id="PTHR38478:SF1">
    <property type="entry name" value="ZINC DEPENDENT METALLOPROTEASE DOMAIN LIPOPROTEIN"/>
    <property type="match status" value="1"/>
</dbReference>
<dbReference type="Proteomes" id="UP000002774">
    <property type="component" value="Chromosome"/>
</dbReference>
<feature type="domain" description="DUF5117" evidence="2">
    <location>
        <begin position="131"/>
        <end position="313"/>
    </location>
</feature>
<reference evidence="4" key="1">
    <citation type="submission" date="2011-09" db="EMBL/GenBank/DDBJ databases">
        <title>The permanent draft genome of Mucilaginibacter paludis DSM 18603.</title>
        <authorList>
            <consortium name="US DOE Joint Genome Institute (JGI-PGF)"/>
            <person name="Lucas S."/>
            <person name="Han J."/>
            <person name="Lapidus A."/>
            <person name="Bruce D."/>
            <person name="Goodwin L."/>
            <person name="Pitluck S."/>
            <person name="Peters L."/>
            <person name="Kyrpides N."/>
            <person name="Mavromatis K."/>
            <person name="Ivanova N."/>
            <person name="Mikhailova N."/>
            <person name="Held B."/>
            <person name="Detter J.C."/>
            <person name="Tapia R."/>
            <person name="Han C."/>
            <person name="Land M."/>
            <person name="Hauser L."/>
            <person name="Markowitz V."/>
            <person name="Cheng J.-F."/>
            <person name="Hugenholtz P."/>
            <person name="Woyke T."/>
            <person name="Wu D."/>
            <person name="Tindall B."/>
            <person name="Brambilla E."/>
            <person name="Klenk H.-P."/>
            <person name="Eisen J.A."/>
        </authorList>
    </citation>
    <scope>NUCLEOTIDE SEQUENCE [LARGE SCALE GENOMIC DNA]</scope>
    <source>
        <strain evidence="4">DSM 18603</strain>
    </source>
</reference>
<dbReference type="Pfam" id="PF17148">
    <property type="entry name" value="DUF5117"/>
    <property type="match status" value="1"/>
</dbReference>
<evidence type="ECO:0000313" key="4">
    <source>
        <dbReference type="EMBL" id="EHQ29732.1"/>
    </source>
</evidence>
<dbReference type="Pfam" id="PF16313">
    <property type="entry name" value="DUF4953"/>
    <property type="match status" value="1"/>
</dbReference>
<evidence type="ECO:0000259" key="2">
    <source>
        <dbReference type="Pfam" id="PF17148"/>
    </source>
</evidence>
<dbReference type="PANTHER" id="PTHR38478">
    <property type="entry name" value="PEPTIDASE M1A AND M12B"/>
    <property type="match status" value="1"/>
</dbReference>